<gene>
    <name evidence="10" type="ORF">LUZ62_080918</name>
</gene>
<dbReference type="EMBL" id="JAMFTS010000005">
    <property type="protein sequence ID" value="KAJ4746513.1"/>
    <property type="molecule type" value="Genomic_DNA"/>
</dbReference>
<evidence type="ECO:0000256" key="3">
    <source>
        <dbReference type="ARBA" id="ARBA00023015"/>
    </source>
</evidence>
<dbReference type="GO" id="GO:0003700">
    <property type="term" value="F:DNA-binding transcription factor activity"/>
    <property type="evidence" value="ECO:0007669"/>
    <property type="project" value="InterPro"/>
</dbReference>
<dbReference type="PROSITE" id="PS51032">
    <property type="entry name" value="AP2_ERF"/>
    <property type="match status" value="1"/>
</dbReference>
<evidence type="ECO:0000256" key="7">
    <source>
        <dbReference type="ARBA" id="ARBA00023242"/>
    </source>
</evidence>
<evidence type="ECO:0000259" key="9">
    <source>
        <dbReference type="PROSITE" id="PS51032"/>
    </source>
</evidence>
<keyword evidence="7" id="KW-0539">Nucleus</keyword>
<keyword evidence="3" id="KW-0805">Transcription regulation</keyword>
<comment type="caution">
    <text evidence="10">The sequence shown here is derived from an EMBL/GenBank/DDBJ whole genome shotgun (WGS) entry which is preliminary data.</text>
</comment>
<keyword evidence="2" id="KW-0936">Ethylene signaling pathway</keyword>
<dbReference type="Proteomes" id="UP001140206">
    <property type="component" value="Chromosome 5"/>
</dbReference>
<accession>A0AAV8BXA3</accession>
<evidence type="ECO:0000313" key="11">
    <source>
        <dbReference type="Proteomes" id="UP001140206"/>
    </source>
</evidence>
<evidence type="ECO:0000256" key="1">
    <source>
        <dbReference type="ARBA" id="ARBA00004123"/>
    </source>
</evidence>
<keyword evidence="6" id="KW-0804">Transcription</keyword>
<evidence type="ECO:0000256" key="6">
    <source>
        <dbReference type="ARBA" id="ARBA00023163"/>
    </source>
</evidence>
<dbReference type="PANTHER" id="PTHR31190:SF499">
    <property type="entry name" value="ETHYLENE-RESPONSIVE TRANSCRIPTION FACTOR ERF105"/>
    <property type="match status" value="1"/>
</dbReference>
<protein>
    <recommendedName>
        <fullName evidence="9">AP2/ERF domain-containing protein</fullName>
    </recommendedName>
</protein>
<dbReference type="InterPro" id="IPR044808">
    <property type="entry name" value="ERF_plant"/>
</dbReference>
<dbReference type="Gene3D" id="3.30.730.10">
    <property type="entry name" value="AP2/ERF domain"/>
    <property type="match status" value="1"/>
</dbReference>
<feature type="compositionally biased region" description="Polar residues" evidence="8">
    <location>
        <begin position="155"/>
        <end position="170"/>
    </location>
</feature>
<feature type="domain" description="AP2/ERF" evidence="9">
    <location>
        <begin position="80"/>
        <end position="138"/>
    </location>
</feature>
<proteinExistence type="predicted"/>
<dbReference type="GO" id="GO:0009873">
    <property type="term" value="P:ethylene-activated signaling pathway"/>
    <property type="evidence" value="ECO:0007669"/>
    <property type="project" value="UniProtKB-KW"/>
</dbReference>
<evidence type="ECO:0000256" key="5">
    <source>
        <dbReference type="ARBA" id="ARBA00023159"/>
    </source>
</evidence>
<sequence>MAFNADYGYSVSLDFIENHLLGETYLNPEVKSESTESVVSVIEFGNQSSPMRMKPSLTVSLPQVQNFEWNPQPAKEEKVKYRGVRQRPWGKYAAEIRDPKKRGSRIWLGTYDTAIDAAKAYDLAAFRMRGSKAILNFPNEIGCSGEPIHMVQTNTNSVAKPSDTTTAKNASSSEESQDSSDWGQDITETEDDQLATWAESVYDTDTAQVYVEEQIEVVKRKRDDEVDLDMGREMKKERLVLDAEVDRMLTPSSWSAIEGVDWEELLNLLPLSPLSPYPSCGYSRVTVHS</sequence>
<comment type="subcellular location">
    <subcellularLocation>
        <location evidence="1">Nucleus</location>
    </subcellularLocation>
</comment>
<dbReference type="AlphaFoldDB" id="A0AAV8BXA3"/>
<dbReference type="GO" id="GO:0006950">
    <property type="term" value="P:response to stress"/>
    <property type="evidence" value="ECO:0007669"/>
    <property type="project" value="UniProtKB-ARBA"/>
</dbReference>
<feature type="region of interest" description="Disordered" evidence="8">
    <location>
        <begin position="155"/>
        <end position="184"/>
    </location>
</feature>
<dbReference type="GO" id="GO:0000976">
    <property type="term" value="F:transcription cis-regulatory region binding"/>
    <property type="evidence" value="ECO:0007669"/>
    <property type="project" value="UniProtKB-ARBA"/>
</dbReference>
<dbReference type="InterPro" id="IPR001471">
    <property type="entry name" value="AP2/ERF_dom"/>
</dbReference>
<evidence type="ECO:0000256" key="2">
    <source>
        <dbReference type="ARBA" id="ARBA00022745"/>
    </source>
</evidence>
<dbReference type="Pfam" id="PF00847">
    <property type="entry name" value="AP2"/>
    <property type="match status" value="1"/>
</dbReference>
<reference evidence="10" key="1">
    <citation type="submission" date="2022-08" db="EMBL/GenBank/DDBJ databases">
        <authorList>
            <person name="Marques A."/>
        </authorList>
    </citation>
    <scope>NUCLEOTIDE SEQUENCE</scope>
    <source>
        <strain evidence="10">RhyPub2mFocal</strain>
        <tissue evidence="10">Leaves</tissue>
    </source>
</reference>
<keyword evidence="11" id="KW-1185">Reference proteome</keyword>
<dbReference type="SUPFAM" id="SSF54171">
    <property type="entry name" value="DNA-binding domain"/>
    <property type="match status" value="1"/>
</dbReference>
<dbReference type="PRINTS" id="PR00367">
    <property type="entry name" value="ETHRSPELEMNT"/>
</dbReference>
<dbReference type="InterPro" id="IPR016177">
    <property type="entry name" value="DNA-bd_dom_sf"/>
</dbReference>
<keyword evidence="5" id="KW-0010">Activator</keyword>
<dbReference type="FunFam" id="3.30.730.10:FF:000001">
    <property type="entry name" value="Ethylene-responsive transcription factor 2"/>
    <property type="match status" value="1"/>
</dbReference>
<dbReference type="InterPro" id="IPR036955">
    <property type="entry name" value="AP2/ERF_dom_sf"/>
</dbReference>
<evidence type="ECO:0000313" key="10">
    <source>
        <dbReference type="EMBL" id="KAJ4746513.1"/>
    </source>
</evidence>
<evidence type="ECO:0000256" key="4">
    <source>
        <dbReference type="ARBA" id="ARBA00023125"/>
    </source>
</evidence>
<dbReference type="GO" id="GO:0005634">
    <property type="term" value="C:nucleus"/>
    <property type="evidence" value="ECO:0007669"/>
    <property type="project" value="UniProtKB-SubCell"/>
</dbReference>
<keyword evidence="4" id="KW-0238">DNA-binding</keyword>
<organism evidence="10 11">
    <name type="scientific">Rhynchospora pubera</name>
    <dbReference type="NCBI Taxonomy" id="906938"/>
    <lineage>
        <taxon>Eukaryota</taxon>
        <taxon>Viridiplantae</taxon>
        <taxon>Streptophyta</taxon>
        <taxon>Embryophyta</taxon>
        <taxon>Tracheophyta</taxon>
        <taxon>Spermatophyta</taxon>
        <taxon>Magnoliopsida</taxon>
        <taxon>Liliopsida</taxon>
        <taxon>Poales</taxon>
        <taxon>Cyperaceae</taxon>
        <taxon>Cyperoideae</taxon>
        <taxon>Rhynchosporeae</taxon>
        <taxon>Rhynchospora</taxon>
    </lineage>
</organism>
<dbReference type="PANTHER" id="PTHR31190">
    <property type="entry name" value="DNA-BINDING DOMAIN"/>
    <property type="match status" value="1"/>
</dbReference>
<name>A0AAV8BXA3_9POAL</name>
<dbReference type="CDD" id="cd00018">
    <property type="entry name" value="AP2"/>
    <property type="match status" value="1"/>
</dbReference>
<evidence type="ECO:0000256" key="8">
    <source>
        <dbReference type="SAM" id="MobiDB-lite"/>
    </source>
</evidence>
<dbReference type="SMART" id="SM00380">
    <property type="entry name" value="AP2"/>
    <property type="match status" value="1"/>
</dbReference>